<name>A0ABW2C833_9PSEU</name>
<sequence>MMYDFGVGSAWMMLMPVVWLVLIGVVIWAVVWLARDRRDGGSRYETRADRETPLEILDRRYAMGEVDTEDYLRARDHLVSNK</sequence>
<protein>
    <submittedName>
        <fullName evidence="2">SHOCT domain-containing protein</fullName>
    </submittedName>
</protein>
<evidence type="ECO:0000313" key="2">
    <source>
        <dbReference type="EMBL" id="MFC6871540.1"/>
    </source>
</evidence>
<evidence type="ECO:0000313" key="3">
    <source>
        <dbReference type="Proteomes" id="UP001596337"/>
    </source>
</evidence>
<organism evidence="2 3">
    <name type="scientific">Haloechinothrix salitolerans</name>
    <dbReference type="NCBI Taxonomy" id="926830"/>
    <lineage>
        <taxon>Bacteria</taxon>
        <taxon>Bacillati</taxon>
        <taxon>Actinomycetota</taxon>
        <taxon>Actinomycetes</taxon>
        <taxon>Pseudonocardiales</taxon>
        <taxon>Pseudonocardiaceae</taxon>
        <taxon>Haloechinothrix</taxon>
    </lineage>
</organism>
<dbReference type="Proteomes" id="UP001596337">
    <property type="component" value="Unassembled WGS sequence"/>
</dbReference>
<keyword evidence="1" id="KW-1133">Transmembrane helix</keyword>
<comment type="caution">
    <text evidence="2">The sequence shown here is derived from an EMBL/GenBank/DDBJ whole genome shotgun (WGS) entry which is preliminary data.</text>
</comment>
<reference evidence="3" key="1">
    <citation type="journal article" date="2019" name="Int. J. Syst. Evol. Microbiol.">
        <title>The Global Catalogue of Microorganisms (GCM) 10K type strain sequencing project: providing services to taxonomists for standard genome sequencing and annotation.</title>
        <authorList>
            <consortium name="The Broad Institute Genomics Platform"/>
            <consortium name="The Broad Institute Genome Sequencing Center for Infectious Disease"/>
            <person name="Wu L."/>
            <person name="Ma J."/>
        </authorList>
    </citation>
    <scope>NUCLEOTIDE SEQUENCE [LARGE SCALE GENOMIC DNA]</scope>
    <source>
        <strain evidence="3">KCTC 32255</strain>
    </source>
</reference>
<proteinExistence type="predicted"/>
<feature type="transmembrane region" description="Helical" evidence="1">
    <location>
        <begin position="12"/>
        <end position="34"/>
    </location>
</feature>
<accession>A0ABW2C833</accession>
<gene>
    <name evidence="2" type="ORF">ACFQGD_30895</name>
</gene>
<keyword evidence="3" id="KW-1185">Reference proteome</keyword>
<keyword evidence="1" id="KW-0812">Transmembrane</keyword>
<evidence type="ECO:0000256" key="1">
    <source>
        <dbReference type="SAM" id="Phobius"/>
    </source>
</evidence>
<dbReference type="RefSeq" id="WP_345391286.1">
    <property type="nucleotide sequence ID" value="NZ_BAABLA010000007.1"/>
</dbReference>
<keyword evidence="1" id="KW-0472">Membrane</keyword>
<dbReference type="EMBL" id="JBHSXX010000001">
    <property type="protein sequence ID" value="MFC6871540.1"/>
    <property type="molecule type" value="Genomic_DNA"/>
</dbReference>